<keyword evidence="3" id="KW-1185">Reference proteome</keyword>
<reference evidence="2 3" key="1">
    <citation type="journal article" date="2014" name="Nat. Genet.">
        <title>Genome sequence of the hot pepper provides insights into the evolution of pungency in Capsicum species.</title>
        <authorList>
            <person name="Kim S."/>
            <person name="Park M."/>
            <person name="Yeom S.I."/>
            <person name="Kim Y.M."/>
            <person name="Lee J.M."/>
            <person name="Lee H.A."/>
            <person name="Seo E."/>
            <person name="Choi J."/>
            <person name="Cheong K."/>
            <person name="Kim K.T."/>
            <person name="Jung K."/>
            <person name="Lee G.W."/>
            <person name="Oh S.K."/>
            <person name="Bae C."/>
            <person name="Kim S.B."/>
            <person name="Lee H.Y."/>
            <person name="Kim S.Y."/>
            <person name="Kim M.S."/>
            <person name="Kang B.C."/>
            <person name="Jo Y.D."/>
            <person name="Yang H.B."/>
            <person name="Jeong H.J."/>
            <person name="Kang W.H."/>
            <person name="Kwon J.K."/>
            <person name="Shin C."/>
            <person name="Lim J.Y."/>
            <person name="Park J.H."/>
            <person name="Huh J.H."/>
            <person name="Kim J.S."/>
            <person name="Kim B.D."/>
            <person name="Cohen O."/>
            <person name="Paran I."/>
            <person name="Suh M.C."/>
            <person name="Lee S.B."/>
            <person name="Kim Y.K."/>
            <person name="Shin Y."/>
            <person name="Noh S.J."/>
            <person name="Park J."/>
            <person name="Seo Y.S."/>
            <person name="Kwon S.Y."/>
            <person name="Kim H.A."/>
            <person name="Park J.M."/>
            <person name="Kim H.J."/>
            <person name="Choi S.B."/>
            <person name="Bosland P.W."/>
            <person name="Reeves G."/>
            <person name="Jo S.H."/>
            <person name="Lee B.W."/>
            <person name="Cho H.T."/>
            <person name="Choi H.S."/>
            <person name="Lee M.S."/>
            <person name="Yu Y."/>
            <person name="Do Choi Y."/>
            <person name="Park B.S."/>
            <person name="van Deynze A."/>
            <person name="Ashrafi H."/>
            <person name="Hill T."/>
            <person name="Kim W.T."/>
            <person name="Pai H.S."/>
            <person name="Ahn H.K."/>
            <person name="Yeam I."/>
            <person name="Giovannoni J.J."/>
            <person name="Rose J.K."/>
            <person name="Sorensen I."/>
            <person name="Lee S.J."/>
            <person name="Kim R.W."/>
            <person name="Choi I.Y."/>
            <person name="Choi B.S."/>
            <person name="Lim J.S."/>
            <person name="Lee Y.H."/>
            <person name="Choi D."/>
        </authorList>
    </citation>
    <scope>NUCLEOTIDE SEQUENCE [LARGE SCALE GENOMIC DNA]</scope>
    <source>
        <strain evidence="3">cv. CM334</strain>
    </source>
</reference>
<organism evidence="2 3">
    <name type="scientific">Capsicum annuum</name>
    <name type="common">Capsicum pepper</name>
    <dbReference type="NCBI Taxonomy" id="4072"/>
    <lineage>
        <taxon>Eukaryota</taxon>
        <taxon>Viridiplantae</taxon>
        <taxon>Streptophyta</taxon>
        <taxon>Embryophyta</taxon>
        <taxon>Tracheophyta</taxon>
        <taxon>Spermatophyta</taxon>
        <taxon>Magnoliopsida</taxon>
        <taxon>eudicotyledons</taxon>
        <taxon>Gunneridae</taxon>
        <taxon>Pentapetalae</taxon>
        <taxon>asterids</taxon>
        <taxon>lamiids</taxon>
        <taxon>Solanales</taxon>
        <taxon>Solanaceae</taxon>
        <taxon>Solanoideae</taxon>
        <taxon>Capsiceae</taxon>
        <taxon>Capsicum</taxon>
    </lineage>
</organism>
<dbReference type="AlphaFoldDB" id="A0A2G3AG04"/>
<feature type="compositionally biased region" description="Polar residues" evidence="1">
    <location>
        <begin position="60"/>
        <end position="80"/>
    </location>
</feature>
<evidence type="ECO:0000313" key="2">
    <source>
        <dbReference type="EMBL" id="PHT93171.1"/>
    </source>
</evidence>
<dbReference type="EMBL" id="AYRZ02000001">
    <property type="protein sequence ID" value="PHT93171.1"/>
    <property type="molecule type" value="Genomic_DNA"/>
</dbReference>
<comment type="caution">
    <text evidence="2">The sequence shown here is derived from an EMBL/GenBank/DDBJ whole genome shotgun (WGS) entry which is preliminary data.</text>
</comment>
<dbReference type="Proteomes" id="UP000222542">
    <property type="component" value="Unassembled WGS sequence"/>
</dbReference>
<sequence>MRPLVRSNSHRCAGLSRPLAASHEKGHNFLLRTELSSVLSWVTVSNSPDSKTELRLYTESQTENETMGTGYSVPPTSNAGEQLGIPQHRFQNYREMREAIMIEIEKENLRNREIKSEINWLERELVLPGSEYGLIGTSISSPVPRLFAPPLSNYGSLTGDSIASQLLVPWRDGGMSVEEKLARNCEEKRLVEKAIAARYQRLMVNLDKNVVNCTQGCGLVVNEVGENHEVSAGYVGPQFENRFDHIQHQPVNMREALRREIEKELIREEIIAEEIGRRRMLEFEVGRELMMERQLAQQCRRIYSFLVTCNEFLSHASVLEATD</sequence>
<name>A0A2G3AG04_CAPAN</name>
<accession>A0A2G3AG04</accession>
<evidence type="ECO:0000313" key="3">
    <source>
        <dbReference type="Proteomes" id="UP000222542"/>
    </source>
</evidence>
<feature type="region of interest" description="Disordered" evidence="1">
    <location>
        <begin position="60"/>
        <end position="83"/>
    </location>
</feature>
<protein>
    <submittedName>
        <fullName evidence="2">Uncharacterized protein</fullName>
    </submittedName>
</protein>
<proteinExistence type="predicted"/>
<reference evidence="2 3" key="2">
    <citation type="journal article" date="2017" name="Genome Biol.">
        <title>New reference genome sequences of hot pepper reveal the massive evolution of plant disease-resistance genes by retroduplication.</title>
        <authorList>
            <person name="Kim S."/>
            <person name="Park J."/>
            <person name="Yeom S.I."/>
            <person name="Kim Y.M."/>
            <person name="Seo E."/>
            <person name="Kim K.T."/>
            <person name="Kim M.S."/>
            <person name="Lee J.M."/>
            <person name="Cheong K."/>
            <person name="Shin H.S."/>
            <person name="Kim S.B."/>
            <person name="Han K."/>
            <person name="Lee J."/>
            <person name="Park M."/>
            <person name="Lee H.A."/>
            <person name="Lee H.Y."/>
            <person name="Lee Y."/>
            <person name="Oh S."/>
            <person name="Lee J.H."/>
            <person name="Choi E."/>
            <person name="Choi E."/>
            <person name="Lee S.E."/>
            <person name="Jeon J."/>
            <person name="Kim H."/>
            <person name="Choi G."/>
            <person name="Song H."/>
            <person name="Lee J."/>
            <person name="Lee S.C."/>
            <person name="Kwon J.K."/>
            <person name="Lee H.Y."/>
            <person name="Koo N."/>
            <person name="Hong Y."/>
            <person name="Kim R.W."/>
            <person name="Kang W.H."/>
            <person name="Huh J.H."/>
            <person name="Kang B.C."/>
            <person name="Yang T.J."/>
            <person name="Lee Y.H."/>
            <person name="Bennetzen J.L."/>
            <person name="Choi D."/>
        </authorList>
    </citation>
    <scope>NUCLEOTIDE SEQUENCE [LARGE SCALE GENOMIC DNA]</scope>
    <source>
        <strain evidence="3">cv. CM334</strain>
    </source>
</reference>
<gene>
    <name evidence="2" type="ORF">T459_01053</name>
</gene>
<evidence type="ECO:0000256" key="1">
    <source>
        <dbReference type="SAM" id="MobiDB-lite"/>
    </source>
</evidence>
<dbReference type="Gramene" id="PHT93171">
    <property type="protein sequence ID" value="PHT93171"/>
    <property type="gene ID" value="T459_01053"/>
</dbReference>